<dbReference type="Proteomes" id="UP000886595">
    <property type="component" value="Unassembled WGS sequence"/>
</dbReference>
<protein>
    <submittedName>
        <fullName evidence="2">Uncharacterized protein</fullName>
    </submittedName>
</protein>
<accession>A0A8X8ATF6</accession>
<gene>
    <name evidence="2" type="ORF">Bca52824_023732</name>
</gene>
<dbReference type="EMBL" id="JAAMPC010000005">
    <property type="protein sequence ID" value="KAG2312175.1"/>
    <property type="molecule type" value="Genomic_DNA"/>
</dbReference>
<dbReference type="OrthoDB" id="10255414at2759"/>
<feature type="compositionally biased region" description="Basic and acidic residues" evidence="1">
    <location>
        <begin position="31"/>
        <end position="43"/>
    </location>
</feature>
<keyword evidence="3" id="KW-1185">Reference proteome</keyword>
<evidence type="ECO:0000313" key="3">
    <source>
        <dbReference type="Proteomes" id="UP000886595"/>
    </source>
</evidence>
<proteinExistence type="predicted"/>
<evidence type="ECO:0000313" key="2">
    <source>
        <dbReference type="EMBL" id="KAG2312175.1"/>
    </source>
</evidence>
<evidence type="ECO:0000256" key="1">
    <source>
        <dbReference type="SAM" id="MobiDB-lite"/>
    </source>
</evidence>
<reference evidence="2 3" key="1">
    <citation type="submission" date="2020-02" db="EMBL/GenBank/DDBJ databases">
        <authorList>
            <person name="Ma Q."/>
            <person name="Huang Y."/>
            <person name="Song X."/>
            <person name="Pei D."/>
        </authorList>
    </citation>
    <scope>NUCLEOTIDE SEQUENCE [LARGE SCALE GENOMIC DNA]</scope>
    <source>
        <strain evidence="2">Sxm20200214</strain>
        <tissue evidence="2">Leaf</tissue>
    </source>
</reference>
<sequence>MSSIIAVLRLSLCCRSPNLGLGVAIMADENNEMKEVKDEKELAPFDPTKKKKKKKIVSQDIIEEPTESQAETSEPLPANDGLEGPSFGTKKKKKKKPVESRSLDEESVDPSDDVESTFNFLFFW</sequence>
<feature type="compositionally biased region" description="Acidic residues" evidence="1">
    <location>
        <begin position="105"/>
        <end position="115"/>
    </location>
</feature>
<name>A0A8X8ATF6_BRACI</name>
<comment type="caution">
    <text evidence="2">The sequence shown here is derived from an EMBL/GenBank/DDBJ whole genome shotgun (WGS) entry which is preliminary data.</text>
</comment>
<organism evidence="2 3">
    <name type="scientific">Brassica carinata</name>
    <name type="common">Ethiopian mustard</name>
    <name type="synonym">Abyssinian cabbage</name>
    <dbReference type="NCBI Taxonomy" id="52824"/>
    <lineage>
        <taxon>Eukaryota</taxon>
        <taxon>Viridiplantae</taxon>
        <taxon>Streptophyta</taxon>
        <taxon>Embryophyta</taxon>
        <taxon>Tracheophyta</taxon>
        <taxon>Spermatophyta</taxon>
        <taxon>Magnoliopsida</taxon>
        <taxon>eudicotyledons</taxon>
        <taxon>Gunneridae</taxon>
        <taxon>Pentapetalae</taxon>
        <taxon>rosids</taxon>
        <taxon>malvids</taxon>
        <taxon>Brassicales</taxon>
        <taxon>Brassicaceae</taxon>
        <taxon>Brassiceae</taxon>
        <taxon>Brassica</taxon>
    </lineage>
</organism>
<feature type="region of interest" description="Disordered" evidence="1">
    <location>
        <begin position="31"/>
        <end position="115"/>
    </location>
</feature>
<dbReference type="AlphaFoldDB" id="A0A8X8ATF6"/>